<comment type="caution">
    <text evidence="1">The sequence shown here is derived from an EMBL/GenBank/DDBJ whole genome shotgun (WGS) entry which is preliminary data.</text>
</comment>
<name>A0A177B3I0_9BILA</name>
<sequence length="56" mass="6370">MNINQSRLSDDNDSYPNVALSLLVTTVESAYIDHGYSDHPLIMIKIKNPVYFDQNV</sequence>
<organism evidence="1 2">
    <name type="scientific">Intoshia linei</name>
    <dbReference type="NCBI Taxonomy" id="1819745"/>
    <lineage>
        <taxon>Eukaryota</taxon>
        <taxon>Metazoa</taxon>
        <taxon>Spiralia</taxon>
        <taxon>Lophotrochozoa</taxon>
        <taxon>Mesozoa</taxon>
        <taxon>Orthonectida</taxon>
        <taxon>Rhopaluridae</taxon>
        <taxon>Intoshia</taxon>
    </lineage>
</organism>
<evidence type="ECO:0000313" key="1">
    <source>
        <dbReference type="EMBL" id="OAF68710.1"/>
    </source>
</evidence>
<dbReference type="AlphaFoldDB" id="A0A177B3I0"/>
<reference evidence="1 2" key="1">
    <citation type="submission" date="2016-04" db="EMBL/GenBank/DDBJ databases">
        <title>The genome of Intoshia linei affirms orthonectids as highly simplified spiralians.</title>
        <authorList>
            <person name="Mikhailov K.V."/>
            <person name="Slusarev G.S."/>
            <person name="Nikitin M.A."/>
            <person name="Logacheva M.D."/>
            <person name="Penin A."/>
            <person name="Aleoshin V."/>
            <person name="Panchin Y.V."/>
        </authorList>
    </citation>
    <scope>NUCLEOTIDE SEQUENCE [LARGE SCALE GENOMIC DNA]</scope>
    <source>
        <strain evidence="1">Intl2013</strain>
        <tissue evidence="1">Whole animal</tissue>
    </source>
</reference>
<keyword evidence="2" id="KW-1185">Reference proteome</keyword>
<protein>
    <submittedName>
        <fullName evidence="1">Uncharacterized protein</fullName>
    </submittedName>
</protein>
<dbReference type="EMBL" id="LWCA01000400">
    <property type="protein sequence ID" value="OAF68710.1"/>
    <property type="molecule type" value="Genomic_DNA"/>
</dbReference>
<dbReference type="Proteomes" id="UP000078046">
    <property type="component" value="Unassembled WGS sequence"/>
</dbReference>
<accession>A0A177B3I0</accession>
<evidence type="ECO:0000313" key="2">
    <source>
        <dbReference type="Proteomes" id="UP000078046"/>
    </source>
</evidence>
<proteinExistence type="predicted"/>
<gene>
    <name evidence="1" type="ORF">A3Q56_03548</name>
</gene>